<feature type="transmembrane region" description="Helical" evidence="1">
    <location>
        <begin position="110"/>
        <end position="127"/>
    </location>
</feature>
<dbReference type="RefSeq" id="WP_303307690.1">
    <property type="nucleotide sequence ID" value="NZ_JAODOP010000004.1"/>
</dbReference>
<feature type="transmembrane region" description="Helical" evidence="1">
    <location>
        <begin position="53"/>
        <end position="73"/>
    </location>
</feature>
<evidence type="ECO:0000313" key="2">
    <source>
        <dbReference type="EMBL" id="MEF3835404.1"/>
    </source>
</evidence>
<name>A0ABU7XY37_9FLAO</name>
<feature type="transmembrane region" description="Helical" evidence="1">
    <location>
        <begin position="85"/>
        <end position="104"/>
    </location>
</feature>
<gene>
    <name evidence="2" type="ORF">N1F79_19935</name>
</gene>
<evidence type="ECO:0000313" key="3">
    <source>
        <dbReference type="Proteomes" id="UP001337305"/>
    </source>
</evidence>
<evidence type="ECO:0000256" key="1">
    <source>
        <dbReference type="SAM" id="Phobius"/>
    </source>
</evidence>
<keyword evidence="1" id="KW-0472">Membrane</keyword>
<keyword evidence="1" id="KW-1133">Transmembrane helix</keyword>
<keyword evidence="3" id="KW-1185">Reference proteome</keyword>
<organism evidence="2 3">
    <name type="scientific">Flavivirga spongiicola</name>
    <dbReference type="NCBI Taxonomy" id="421621"/>
    <lineage>
        <taxon>Bacteria</taxon>
        <taxon>Pseudomonadati</taxon>
        <taxon>Bacteroidota</taxon>
        <taxon>Flavobacteriia</taxon>
        <taxon>Flavobacteriales</taxon>
        <taxon>Flavobacteriaceae</taxon>
        <taxon>Flavivirga</taxon>
    </lineage>
</organism>
<comment type="caution">
    <text evidence="2">The sequence shown here is derived from an EMBL/GenBank/DDBJ whole genome shotgun (WGS) entry which is preliminary data.</text>
</comment>
<proteinExistence type="predicted"/>
<protein>
    <recommendedName>
        <fullName evidence="4">DUF2569 family protein</fullName>
    </recommendedName>
</protein>
<dbReference type="Proteomes" id="UP001337305">
    <property type="component" value="Unassembled WGS sequence"/>
</dbReference>
<dbReference type="EMBL" id="JAODOP010000004">
    <property type="protein sequence ID" value="MEF3835404.1"/>
    <property type="molecule type" value="Genomic_DNA"/>
</dbReference>
<feature type="transmembrane region" description="Helical" evidence="1">
    <location>
        <begin position="12"/>
        <end position="33"/>
    </location>
</feature>
<reference evidence="2 3" key="1">
    <citation type="submission" date="2022-09" db="EMBL/GenBank/DDBJ databases">
        <title>Genome sequencing of Flavivirga sp. MEBiC05379.</title>
        <authorList>
            <person name="Oh H.-M."/>
            <person name="Kwon K.K."/>
            <person name="Park M.J."/>
            <person name="Yang S.-H."/>
        </authorList>
    </citation>
    <scope>NUCLEOTIDE SEQUENCE [LARGE SCALE GENOMIC DNA]</scope>
    <source>
        <strain evidence="2 3">MEBiC05379</strain>
    </source>
</reference>
<accession>A0ABU7XY37</accession>
<evidence type="ECO:0008006" key="4">
    <source>
        <dbReference type="Google" id="ProtNLM"/>
    </source>
</evidence>
<sequence length="144" mass="16890">MKNSLKSKIALTNLISFLGILIVWIVELLTISGNQEEKLINRLSQLFTELSHSLGFLAVIIFLLLILMAIDYIVLNSKNRFKHHWGVIIFQCLILSSPFLYWIIKSDFNRGINIFFIFIIFITQYIRKQIIRKIKVKQEGDFTK</sequence>
<keyword evidence="1" id="KW-0812">Transmembrane</keyword>